<dbReference type="PROSITE" id="PS00198">
    <property type="entry name" value="4FE4S_FER_1"/>
    <property type="match status" value="2"/>
</dbReference>
<protein>
    <submittedName>
        <fullName evidence="2">Sulfite reductase subunit A</fullName>
    </submittedName>
</protein>
<feature type="domain" description="4Fe-4S ferredoxin-type" evidence="1">
    <location>
        <begin position="319"/>
        <end position="347"/>
    </location>
</feature>
<dbReference type="InterPro" id="IPR017900">
    <property type="entry name" value="4Fe4S_Fe_S_CS"/>
</dbReference>
<dbReference type="AlphaFoldDB" id="A0A7C5XM28"/>
<reference evidence="2" key="1">
    <citation type="journal article" date="2020" name="mSystems">
        <title>Genome- and Community-Level Interaction Insights into Carbon Utilization and Element Cycling Functions of Hydrothermarchaeota in Hydrothermal Sediment.</title>
        <authorList>
            <person name="Zhou Z."/>
            <person name="Liu Y."/>
            <person name="Xu W."/>
            <person name="Pan J."/>
            <person name="Luo Z.H."/>
            <person name="Li M."/>
        </authorList>
    </citation>
    <scope>NUCLEOTIDE SEQUENCE [LARGE SCALE GENOMIC DNA]</scope>
    <source>
        <strain evidence="2">SpSt-1121</strain>
    </source>
</reference>
<dbReference type="PANTHER" id="PTHR40447:SF1">
    <property type="entry name" value="ANAEROBIC SULFITE REDUCTASE SUBUNIT A"/>
    <property type="match status" value="1"/>
</dbReference>
<dbReference type="Pfam" id="PF17179">
    <property type="entry name" value="Fer4_22"/>
    <property type="match status" value="1"/>
</dbReference>
<evidence type="ECO:0000259" key="1">
    <source>
        <dbReference type="PROSITE" id="PS51379"/>
    </source>
</evidence>
<proteinExistence type="predicted"/>
<dbReference type="PROSITE" id="PS51379">
    <property type="entry name" value="4FE4S_FER_2"/>
    <property type="match status" value="2"/>
</dbReference>
<gene>
    <name evidence="2" type="ORF">ENM84_02870</name>
</gene>
<sequence>MSISGLYVGKVKELSILFNELKNLGYQVIGYKVIDNVLRLDSIDSFEELAFDVEDIQGPGRYLLSQGGFPRHGPDSPKKFLYPSKLVLFKILPDWNINVSPSPDSRVALFGIKPCDLSAIKVLDKVLLNVDEYYTALRRNLVVVVENCIEPGGTCFCSTMGTGPRARDSFDIAYTRLGDKLAIEAGSSFGLKLLNLLEIEPIDDATYREFEAIMNRSAERARALFTIDSIPEILELSIESQIYKEIAERCLGCANCNMVCPTCFCFDVIDVPKIDGSAERVRVWDGCLSYTYAQVAGGHFRKDLWARYRHFVLHKFAYWIKQFGTYGCVGCGRCITWCPTGIDIRESIEKIVRGGKK</sequence>
<dbReference type="EMBL" id="DRZI01000123">
    <property type="protein sequence ID" value="HHP81587.1"/>
    <property type="molecule type" value="Genomic_DNA"/>
</dbReference>
<accession>A0A7C5XM28</accession>
<evidence type="ECO:0000313" key="2">
    <source>
        <dbReference type="EMBL" id="HHP81587.1"/>
    </source>
</evidence>
<dbReference type="PANTHER" id="PTHR40447">
    <property type="entry name" value="ANAEROBIC SULFITE REDUCTASE SUBUNIT A"/>
    <property type="match status" value="1"/>
</dbReference>
<dbReference type="GO" id="GO:0016491">
    <property type="term" value="F:oxidoreductase activity"/>
    <property type="evidence" value="ECO:0007669"/>
    <property type="project" value="UniProtKB-ARBA"/>
</dbReference>
<organism evidence="2">
    <name type="scientific">Ignisphaera aggregans</name>
    <dbReference type="NCBI Taxonomy" id="334771"/>
    <lineage>
        <taxon>Archaea</taxon>
        <taxon>Thermoproteota</taxon>
        <taxon>Thermoprotei</taxon>
        <taxon>Desulfurococcales</taxon>
        <taxon>Desulfurococcaceae</taxon>
        <taxon>Ignisphaera</taxon>
    </lineage>
</organism>
<dbReference type="InterPro" id="IPR017896">
    <property type="entry name" value="4Fe4S_Fe-S-bd"/>
</dbReference>
<comment type="caution">
    <text evidence="2">The sequence shown here is derived from an EMBL/GenBank/DDBJ whole genome shotgun (WGS) entry which is preliminary data.</text>
</comment>
<name>A0A7C5XM28_9CREN</name>
<feature type="domain" description="4Fe-4S ferredoxin-type" evidence="1">
    <location>
        <begin position="240"/>
        <end position="271"/>
    </location>
</feature>
<dbReference type="SUPFAM" id="SSF46548">
    <property type="entry name" value="alpha-helical ferredoxin"/>
    <property type="match status" value="1"/>
</dbReference>